<gene>
    <name evidence="1" type="ORF">H4N64_01530</name>
</gene>
<dbReference type="InterPro" id="IPR006059">
    <property type="entry name" value="SBP"/>
</dbReference>
<dbReference type="AlphaFoldDB" id="A0A7X1IXG0"/>
<keyword evidence="2" id="KW-1185">Reference proteome</keyword>
<dbReference type="Pfam" id="PF01547">
    <property type="entry name" value="SBP_bac_1"/>
    <property type="match status" value="1"/>
</dbReference>
<protein>
    <submittedName>
        <fullName evidence="1">Extracellular solute-binding protein</fullName>
    </submittedName>
</protein>
<reference evidence="1 2" key="1">
    <citation type="submission" date="2020-08" db="EMBL/GenBank/DDBJ databases">
        <title>Streptomyces sp. PSKA01 genome sequencing and assembly.</title>
        <authorList>
            <person name="Mandal S."/>
            <person name="Maiti P.K."/>
            <person name="Das P."/>
        </authorList>
    </citation>
    <scope>NUCLEOTIDE SEQUENCE [LARGE SCALE GENOMIC DNA]</scope>
    <source>
        <strain evidence="1 2">PSKA01</strain>
    </source>
</reference>
<dbReference type="InterPro" id="IPR050490">
    <property type="entry name" value="Bact_solute-bd_prot1"/>
</dbReference>
<dbReference type="Proteomes" id="UP000584670">
    <property type="component" value="Unassembled WGS sequence"/>
</dbReference>
<dbReference type="RefSeq" id="WP_186280134.1">
    <property type="nucleotide sequence ID" value="NZ_JACMSF010000001.1"/>
</dbReference>
<sequence length="467" mass="49810">MHRASFTPSTSQMSRRLFLTAASAVSLGAALTACGGSGGGGGGGGSASSAKPVSQTDIDEAMKTPTELTFWTWVPDIEQEIALFEKKYPAIKVKVVNAGQGVDHYTKLRTAIKAGEGAPDVAQMEYQAIPTFTITDSLLDLSPYGASKLKDTFVDWTWGQVSGPEGEIWAIPQDTGPMGMLYRADIFDKHGIEPPKTWDDFAAAARKLHKADPDVYLTNLAANEAAAWHGLLWQAGAKPYATSGKGNVSINVNDEISKKLAAYWGGLAQEGVIGVEPDFTDAWFSALNKGKYATWITAAWGPVFLSGSAKSTAGKWRAAPLPQWDAAKPSSGNWGGSTSAVIKATKNPIAAAVFAQFLNSDPESAKLFSTKQSFFPATKPLLADPSFAGNASAFYGGQKVNQLFAEIGDTVSLDFQWPPFLDQAVTDWTETVGTSLARKKDTVAALDAWQTRLTTYAEKQGFTVQAP</sequence>
<organism evidence="1 2">
    <name type="scientific">Streptomyces cupreus</name>
    <dbReference type="NCBI Taxonomy" id="2759956"/>
    <lineage>
        <taxon>Bacteria</taxon>
        <taxon>Bacillati</taxon>
        <taxon>Actinomycetota</taxon>
        <taxon>Actinomycetes</taxon>
        <taxon>Kitasatosporales</taxon>
        <taxon>Streptomycetaceae</taxon>
        <taxon>Streptomyces</taxon>
    </lineage>
</organism>
<dbReference type="PROSITE" id="PS51318">
    <property type="entry name" value="TAT"/>
    <property type="match status" value="1"/>
</dbReference>
<comment type="caution">
    <text evidence="1">The sequence shown here is derived from an EMBL/GenBank/DDBJ whole genome shotgun (WGS) entry which is preliminary data.</text>
</comment>
<dbReference type="PANTHER" id="PTHR43649:SF14">
    <property type="entry name" value="BLR3389 PROTEIN"/>
    <property type="match status" value="1"/>
</dbReference>
<dbReference type="PANTHER" id="PTHR43649">
    <property type="entry name" value="ARABINOSE-BINDING PROTEIN-RELATED"/>
    <property type="match status" value="1"/>
</dbReference>
<dbReference type="SUPFAM" id="SSF53850">
    <property type="entry name" value="Periplasmic binding protein-like II"/>
    <property type="match status" value="1"/>
</dbReference>
<evidence type="ECO:0000313" key="2">
    <source>
        <dbReference type="Proteomes" id="UP000584670"/>
    </source>
</evidence>
<proteinExistence type="predicted"/>
<name>A0A7X1IXG0_9ACTN</name>
<evidence type="ECO:0000313" key="1">
    <source>
        <dbReference type="EMBL" id="MBC2900303.1"/>
    </source>
</evidence>
<dbReference type="EMBL" id="JACMSF010000001">
    <property type="protein sequence ID" value="MBC2900303.1"/>
    <property type="molecule type" value="Genomic_DNA"/>
</dbReference>
<dbReference type="PROSITE" id="PS51257">
    <property type="entry name" value="PROKAR_LIPOPROTEIN"/>
    <property type="match status" value="1"/>
</dbReference>
<dbReference type="InterPro" id="IPR006311">
    <property type="entry name" value="TAT_signal"/>
</dbReference>
<accession>A0A7X1IXG0</accession>
<dbReference type="Gene3D" id="3.40.190.10">
    <property type="entry name" value="Periplasmic binding protein-like II"/>
    <property type="match status" value="3"/>
</dbReference>